<dbReference type="Proteomes" id="UP001203607">
    <property type="component" value="Unassembled WGS sequence"/>
</dbReference>
<accession>A0ABT0PN21</accession>
<name>A0ABT0PN21_9FLAO</name>
<evidence type="ECO:0000313" key="3">
    <source>
        <dbReference type="Proteomes" id="UP001203607"/>
    </source>
</evidence>
<reference evidence="2 3" key="1">
    <citation type="submission" date="2022-05" db="EMBL/GenBank/DDBJ databases">
        <authorList>
            <person name="Park J.-S."/>
        </authorList>
    </citation>
    <scope>NUCLEOTIDE SEQUENCE [LARGE SCALE GENOMIC DNA]</scope>
    <source>
        <strain evidence="2 3">2012CJ35-5</strain>
    </source>
</reference>
<feature type="transmembrane region" description="Helical" evidence="1">
    <location>
        <begin position="6"/>
        <end position="26"/>
    </location>
</feature>
<sequence length="49" mass="6161">MENSTTDYTIWYVLGFLFFIYLVILFRNKRGNKRRRSRQFMDGKKRHEK</sequence>
<organism evidence="2 3">
    <name type="scientific">Flagellimonas spongiicola</name>
    <dbReference type="NCBI Taxonomy" id="2942208"/>
    <lineage>
        <taxon>Bacteria</taxon>
        <taxon>Pseudomonadati</taxon>
        <taxon>Bacteroidota</taxon>
        <taxon>Flavobacteriia</taxon>
        <taxon>Flavobacteriales</taxon>
        <taxon>Flavobacteriaceae</taxon>
        <taxon>Flagellimonas</taxon>
    </lineage>
</organism>
<keyword evidence="1" id="KW-1133">Transmembrane helix</keyword>
<protein>
    <submittedName>
        <fullName evidence="2">Uncharacterized protein</fullName>
    </submittedName>
</protein>
<proteinExistence type="predicted"/>
<keyword evidence="1" id="KW-0812">Transmembrane</keyword>
<evidence type="ECO:0000256" key="1">
    <source>
        <dbReference type="SAM" id="Phobius"/>
    </source>
</evidence>
<gene>
    <name evidence="2" type="ORF">M3P19_02100</name>
</gene>
<dbReference type="EMBL" id="JAMFMA010000001">
    <property type="protein sequence ID" value="MCL6272779.1"/>
    <property type="molecule type" value="Genomic_DNA"/>
</dbReference>
<dbReference type="RefSeq" id="WP_249655963.1">
    <property type="nucleotide sequence ID" value="NZ_JAMFMA010000001.1"/>
</dbReference>
<comment type="caution">
    <text evidence="2">The sequence shown here is derived from an EMBL/GenBank/DDBJ whole genome shotgun (WGS) entry which is preliminary data.</text>
</comment>
<keyword evidence="1" id="KW-0472">Membrane</keyword>
<evidence type="ECO:0000313" key="2">
    <source>
        <dbReference type="EMBL" id="MCL6272779.1"/>
    </source>
</evidence>
<keyword evidence="3" id="KW-1185">Reference proteome</keyword>